<sequence length="754" mass="81584">MARFWNRWIGRQTLSRRKHRMKRKTLRRRPQPENLETRQLLAANLFHNEAMPEDVNQDGVVSAVDALTIINQMSRQLASGQDQGGDAGGDQPREPGRMTDVNNDGRDSALDALMVINRLSREQGQLGGSSQSPGDSRGEPDELPTTEDPATDDSTDEDPIAAEQASDSVLFWNDVFGEVLVDNTENQNPGYASRSNAILNLAIFDSVAIASGNSDGTFYDYDSSLTSTTGDVSAEVAATAAAYTALSGLYPDQQAQLDAALEDWIAAQDSQIDLADSFALGEDVANHILALRVDDGSEVVGEYTYTDEAGYFQPDPYSPNVPAWGPDWGDLDTFSISSVDEFSPESPPDLTSEAYAESYNEVLALGSVDSTERTAEQTEIGLFWAYDREGLGTPFALFTDVLESVATQQDNTFEENVALFAQASVAMADAAIVAWDTKFSEEFWRPVTAIQQGDSDGNPLTEGDEDWTPLGGPEDDGDIVGFTPQFPTYISGHATFGGALFGTLQDFYGTDDISFEVTSRELEILLEDPELQEAYGLDLDDATRQFDSFSEAMAENGRSRVYLGIHFDFDDLVGQEVGQAIAASVAADFAALNEASGATDGTDSSDASDASFAISGTVVAAPDFDDFGTISSQFSDTNLSLLAQDQVNQRGDLRLDQRSDQARGQSDGDRQKDEDAGVEGVTVELLDSAGDLVAQTTTDSRGRYSFDSISDAGTYQVQIAASDMWIVLGDDLHEVELSDVDNLIMRINFQVQLA</sequence>
<dbReference type="SUPFAM" id="SSF48317">
    <property type="entry name" value="Acid phosphatase/Vanadium-dependent haloperoxidase"/>
    <property type="match status" value="1"/>
</dbReference>
<dbReference type="Proteomes" id="UP000319004">
    <property type="component" value="Chromosome"/>
</dbReference>
<keyword evidence="3" id="KW-0732">Signal</keyword>
<dbReference type="PANTHER" id="PTHR34599:SF1">
    <property type="entry name" value="PHOSPHATIDIC ACID PHOSPHATASE TYPE 2_HALOPEROXIDASE DOMAIN-CONTAINING PROTEIN"/>
    <property type="match status" value="1"/>
</dbReference>
<dbReference type="GO" id="GO:0000272">
    <property type="term" value="P:polysaccharide catabolic process"/>
    <property type="evidence" value="ECO:0007669"/>
    <property type="project" value="InterPro"/>
</dbReference>
<evidence type="ECO:0000256" key="3">
    <source>
        <dbReference type="ARBA" id="ARBA00022729"/>
    </source>
</evidence>
<gene>
    <name evidence="6" type="ORF">Enr13x_43430</name>
</gene>
<reference evidence="6 7" key="1">
    <citation type="submission" date="2019-03" db="EMBL/GenBank/DDBJ databases">
        <title>Deep-cultivation of Planctomycetes and their phenomic and genomic characterization uncovers novel biology.</title>
        <authorList>
            <person name="Wiegand S."/>
            <person name="Jogler M."/>
            <person name="Boedeker C."/>
            <person name="Pinto D."/>
            <person name="Vollmers J."/>
            <person name="Rivas-Marin E."/>
            <person name="Kohn T."/>
            <person name="Peeters S.H."/>
            <person name="Heuer A."/>
            <person name="Rast P."/>
            <person name="Oberbeckmann S."/>
            <person name="Bunk B."/>
            <person name="Jeske O."/>
            <person name="Meyerdierks A."/>
            <person name="Storesund J.E."/>
            <person name="Kallscheuer N."/>
            <person name="Luecker S."/>
            <person name="Lage O.M."/>
            <person name="Pohl T."/>
            <person name="Merkel B.J."/>
            <person name="Hornburger P."/>
            <person name="Mueller R.-W."/>
            <person name="Bruemmer F."/>
            <person name="Labrenz M."/>
            <person name="Spormann A.M."/>
            <person name="Op den Camp H."/>
            <person name="Overmann J."/>
            <person name="Amann R."/>
            <person name="Jetten M.S.M."/>
            <person name="Mascher T."/>
            <person name="Medema M.H."/>
            <person name="Devos D.P."/>
            <person name="Kaster A.-K."/>
            <person name="Ovreas L."/>
            <person name="Rohde M."/>
            <person name="Galperin M.Y."/>
            <person name="Jogler C."/>
        </authorList>
    </citation>
    <scope>NUCLEOTIDE SEQUENCE [LARGE SCALE GENOMIC DNA]</scope>
    <source>
        <strain evidence="6 7">Enr13</strain>
    </source>
</reference>
<feature type="compositionally biased region" description="Basic and acidic residues" evidence="4">
    <location>
        <begin position="91"/>
        <end position="105"/>
    </location>
</feature>
<dbReference type="InterPro" id="IPR033764">
    <property type="entry name" value="Sdr_B"/>
</dbReference>
<feature type="region of interest" description="Disordered" evidence="4">
    <location>
        <begin position="451"/>
        <end position="470"/>
    </location>
</feature>
<evidence type="ECO:0000256" key="2">
    <source>
        <dbReference type="ARBA" id="ARBA00022525"/>
    </source>
</evidence>
<protein>
    <submittedName>
        <fullName evidence="6">PAP2 superfamily protein</fullName>
    </submittedName>
</protein>
<evidence type="ECO:0000313" key="6">
    <source>
        <dbReference type="EMBL" id="QDV44477.1"/>
    </source>
</evidence>
<dbReference type="SUPFAM" id="SSF63446">
    <property type="entry name" value="Type I dockerin domain"/>
    <property type="match status" value="1"/>
</dbReference>
<proteinExistence type="predicted"/>
<dbReference type="Gene3D" id="1.10.606.20">
    <property type="match status" value="1"/>
</dbReference>
<name>A0A518HUJ6_9BACT</name>
<dbReference type="GO" id="GO:0004553">
    <property type="term" value="F:hydrolase activity, hydrolyzing O-glycosyl compounds"/>
    <property type="evidence" value="ECO:0007669"/>
    <property type="project" value="InterPro"/>
</dbReference>
<dbReference type="InterPro" id="IPR013783">
    <property type="entry name" value="Ig-like_fold"/>
</dbReference>
<dbReference type="Pfam" id="PF00404">
    <property type="entry name" value="Dockerin_1"/>
    <property type="match status" value="1"/>
</dbReference>
<feature type="domain" description="SD-repeat containing protein B" evidence="5">
    <location>
        <begin position="667"/>
        <end position="723"/>
    </location>
</feature>
<evidence type="ECO:0000256" key="4">
    <source>
        <dbReference type="SAM" id="MobiDB-lite"/>
    </source>
</evidence>
<keyword evidence="7" id="KW-1185">Reference proteome</keyword>
<comment type="subcellular location">
    <subcellularLocation>
        <location evidence="1">Secreted</location>
    </subcellularLocation>
</comment>
<dbReference type="CDD" id="cd03398">
    <property type="entry name" value="PAP2_haloperoxidase"/>
    <property type="match status" value="1"/>
</dbReference>
<dbReference type="InterPro" id="IPR036439">
    <property type="entry name" value="Dockerin_dom_sf"/>
</dbReference>
<dbReference type="KEGG" id="snep:Enr13x_43430"/>
<organism evidence="6 7">
    <name type="scientific">Stieleria neptunia</name>
    <dbReference type="NCBI Taxonomy" id="2527979"/>
    <lineage>
        <taxon>Bacteria</taxon>
        <taxon>Pseudomonadati</taxon>
        <taxon>Planctomycetota</taxon>
        <taxon>Planctomycetia</taxon>
        <taxon>Pirellulales</taxon>
        <taxon>Pirellulaceae</taxon>
        <taxon>Stieleria</taxon>
    </lineage>
</organism>
<dbReference type="EMBL" id="CP037423">
    <property type="protein sequence ID" value="QDV44477.1"/>
    <property type="molecule type" value="Genomic_DNA"/>
</dbReference>
<dbReference type="InterPro" id="IPR002105">
    <property type="entry name" value="Dockerin_1_rpt"/>
</dbReference>
<dbReference type="Pfam" id="PF17210">
    <property type="entry name" value="SdrD_B"/>
    <property type="match status" value="1"/>
</dbReference>
<dbReference type="InterPro" id="IPR052559">
    <property type="entry name" value="V-haloperoxidase"/>
</dbReference>
<dbReference type="InterPro" id="IPR036938">
    <property type="entry name" value="PAP2/HPO_sf"/>
</dbReference>
<feature type="region of interest" description="Disordered" evidence="4">
    <location>
        <begin position="650"/>
        <end position="677"/>
    </location>
</feature>
<feature type="compositionally biased region" description="Acidic residues" evidence="4">
    <location>
        <begin position="141"/>
        <end position="158"/>
    </location>
</feature>
<feature type="region of interest" description="Disordered" evidence="4">
    <location>
        <begin position="76"/>
        <end position="105"/>
    </location>
</feature>
<evidence type="ECO:0000313" key="7">
    <source>
        <dbReference type="Proteomes" id="UP000319004"/>
    </source>
</evidence>
<dbReference type="Gene3D" id="2.60.40.10">
    <property type="entry name" value="Immunoglobulins"/>
    <property type="match status" value="1"/>
</dbReference>
<accession>A0A518HUJ6</accession>
<evidence type="ECO:0000256" key="1">
    <source>
        <dbReference type="ARBA" id="ARBA00004613"/>
    </source>
</evidence>
<feature type="compositionally biased region" description="Basic and acidic residues" evidence="4">
    <location>
        <begin position="651"/>
        <end position="675"/>
    </location>
</feature>
<keyword evidence="2" id="KW-0964">Secreted</keyword>
<dbReference type="GO" id="GO:0005576">
    <property type="term" value="C:extracellular region"/>
    <property type="evidence" value="ECO:0007669"/>
    <property type="project" value="UniProtKB-SubCell"/>
</dbReference>
<dbReference type="AlphaFoldDB" id="A0A518HUJ6"/>
<evidence type="ECO:0000259" key="5">
    <source>
        <dbReference type="Pfam" id="PF17210"/>
    </source>
</evidence>
<dbReference type="PANTHER" id="PTHR34599">
    <property type="entry name" value="PEROXIDASE-RELATED"/>
    <property type="match status" value="1"/>
</dbReference>
<feature type="region of interest" description="Disordered" evidence="4">
    <location>
        <begin position="121"/>
        <end position="158"/>
    </location>
</feature>
<dbReference type="SUPFAM" id="SSF117074">
    <property type="entry name" value="Hypothetical protein PA1324"/>
    <property type="match status" value="1"/>
</dbReference>